<proteinExistence type="predicted"/>
<dbReference type="InterPro" id="IPR041678">
    <property type="entry name" value="TetR_C_16"/>
</dbReference>
<dbReference type="AlphaFoldDB" id="A0A7G6WXN6"/>
<dbReference type="GO" id="GO:0000976">
    <property type="term" value="F:transcription cis-regulatory region binding"/>
    <property type="evidence" value="ECO:0007669"/>
    <property type="project" value="TreeGrafter"/>
</dbReference>
<dbReference type="Gene3D" id="1.10.357.10">
    <property type="entry name" value="Tetracycline Repressor, domain 2"/>
    <property type="match status" value="1"/>
</dbReference>
<dbReference type="PANTHER" id="PTHR30055">
    <property type="entry name" value="HTH-TYPE TRANSCRIPTIONAL REGULATOR RUTR"/>
    <property type="match status" value="1"/>
</dbReference>
<organism evidence="6 7">
    <name type="scientific">Kribbella qitaiheensis</name>
    <dbReference type="NCBI Taxonomy" id="1544730"/>
    <lineage>
        <taxon>Bacteria</taxon>
        <taxon>Bacillati</taxon>
        <taxon>Actinomycetota</taxon>
        <taxon>Actinomycetes</taxon>
        <taxon>Propionibacteriales</taxon>
        <taxon>Kribbellaceae</taxon>
        <taxon>Kribbella</taxon>
    </lineage>
</organism>
<reference evidence="6 7" key="2">
    <citation type="journal article" date="2020" name="Microbiol. Resour. Announc.">
        <title>Antarctic desert soil bacteria exhibit high novel natural product potential, evaluated through long-read genome sequencing and comparative genomics.</title>
        <authorList>
            <person name="Benaud N."/>
            <person name="Edwards R.J."/>
            <person name="Amos T.G."/>
            <person name="D'Agostino P.M."/>
            <person name="Gutierrez-Chavez C."/>
            <person name="Montgomery K."/>
            <person name="Nicetic I."/>
            <person name="Ferrari B.C."/>
        </authorList>
    </citation>
    <scope>NUCLEOTIDE SEQUENCE [LARGE SCALE GENOMIC DNA]</scope>
    <source>
        <strain evidence="6 7">SPB151</strain>
    </source>
</reference>
<dbReference type="InterPro" id="IPR009057">
    <property type="entry name" value="Homeodomain-like_sf"/>
</dbReference>
<dbReference type="SUPFAM" id="SSF46689">
    <property type="entry name" value="Homeodomain-like"/>
    <property type="match status" value="1"/>
</dbReference>
<evidence type="ECO:0000256" key="2">
    <source>
        <dbReference type="ARBA" id="ARBA00023125"/>
    </source>
</evidence>
<evidence type="ECO:0000259" key="5">
    <source>
        <dbReference type="PROSITE" id="PS50977"/>
    </source>
</evidence>
<keyword evidence="7" id="KW-1185">Reference proteome</keyword>
<feature type="domain" description="HTH tetR-type" evidence="5">
    <location>
        <begin position="3"/>
        <end position="63"/>
    </location>
</feature>
<dbReference type="KEGG" id="kqi:F1D05_13610"/>
<dbReference type="GO" id="GO:0003700">
    <property type="term" value="F:DNA-binding transcription factor activity"/>
    <property type="evidence" value="ECO:0007669"/>
    <property type="project" value="TreeGrafter"/>
</dbReference>
<dbReference type="PROSITE" id="PS50977">
    <property type="entry name" value="HTH_TETR_2"/>
    <property type="match status" value="1"/>
</dbReference>
<dbReference type="PANTHER" id="PTHR30055:SF234">
    <property type="entry name" value="HTH-TYPE TRANSCRIPTIONAL REGULATOR BETI"/>
    <property type="match status" value="1"/>
</dbReference>
<accession>A0A7G6WXN6</accession>
<dbReference type="InterPro" id="IPR036271">
    <property type="entry name" value="Tet_transcr_reg_TetR-rel_C_sf"/>
</dbReference>
<protein>
    <submittedName>
        <fullName evidence="6">TetR/AcrR family transcriptional regulator</fullName>
    </submittedName>
</protein>
<keyword evidence="1" id="KW-0805">Transcription regulation</keyword>
<sequence>MTDAGRTAILRAARRAFALQPYAAVTLRGIASDAGVSASLIVKHFGGKESLFDRVADFSDAAELLLKAPNSELGRHVVLTLVNWRREHGSDLLLRVVFAIGPGDERKLLRERFHDQVVRSFAARLTGDDTAVRAELVIAHILGLGAAMTVDKTGPVATADPPLIADLYAPGIQSLIH</sequence>
<evidence type="ECO:0000256" key="1">
    <source>
        <dbReference type="ARBA" id="ARBA00023015"/>
    </source>
</evidence>
<dbReference type="RefSeq" id="WP_185448050.1">
    <property type="nucleotide sequence ID" value="NZ_CP043661.1"/>
</dbReference>
<keyword evidence="3" id="KW-0804">Transcription</keyword>
<dbReference type="PRINTS" id="PR00455">
    <property type="entry name" value="HTHTETR"/>
</dbReference>
<name>A0A7G6WXN6_9ACTN</name>
<evidence type="ECO:0000313" key="6">
    <source>
        <dbReference type="EMBL" id="QNE18751.1"/>
    </source>
</evidence>
<dbReference type="InterPro" id="IPR050109">
    <property type="entry name" value="HTH-type_TetR-like_transc_reg"/>
</dbReference>
<dbReference type="SUPFAM" id="SSF48498">
    <property type="entry name" value="Tetracyclin repressor-like, C-terminal domain"/>
    <property type="match status" value="1"/>
</dbReference>
<feature type="DNA-binding region" description="H-T-H motif" evidence="4">
    <location>
        <begin position="26"/>
        <end position="45"/>
    </location>
</feature>
<gene>
    <name evidence="6" type="ORF">F1D05_13610</name>
</gene>
<dbReference type="Pfam" id="PF00440">
    <property type="entry name" value="TetR_N"/>
    <property type="match status" value="1"/>
</dbReference>
<evidence type="ECO:0000256" key="3">
    <source>
        <dbReference type="ARBA" id="ARBA00023163"/>
    </source>
</evidence>
<dbReference type="Proteomes" id="UP000515563">
    <property type="component" value="Chromosome"/>
</dbReference>
<keyword evidence="2 4" id="KW-0238">DNA-binding</keyword>
<dbReference type="InterPro" id="IPR001647">
    <property type="entry name" value="HTH_TetR"/>
</dbReference>
<dbReference type="EMBL" id="CP043661">
    <property type="protein sequence ID" value="QNE18751.1"/>
    <property type="molecule type" value="Genomic_DNA"/>
</dbReference>
<evidence type="ECO:0000256" key="4">
    <source>
        <dbReference type="PROSITE-ProRule" id="PRU00335"/>
    </source>
</evidence>
<evidence type="ECO:0000313" key="7">
    <source>
        <dbReference type="Proteomes" id="UP000515563"/>
    </source>
</evidence>
<reference evidence="7" key="1">
    <citation type="submission" date="2019-09" db="EMBL/GenBank/DDBJ databases">
        <title>Antimicrobial potential of Antarctic Bacteria.</title>
        <authorList>
            <person name="Benaud N."/>
            <person name="Edwards R.J."/>
            <person name="Ferrari B.C."/>
        </authorList>
    </citation>
    <scope>NUCLEOTIDE SEQUENCE [LARGE SCALE GENOMIC DNA]</scope>
    <source>
        <strain evidence="7">SPB151</strain>
    </source>
</reference>
<dbReference type="Pfam" id="PF17920">
    <property type="entry name" value="TetR_C_16"/>
    <property type="match status" value="1"/>
</dbReference>